<proteinExistence type="predicted"/>
<reference evidence="1" key="1">
    <citation type="submission" date="2022-08" db="EMBL/GenBank/DDBJ databases">
        <title>Genome analysis of Corynebacteriales strain.</title>
        <authorList>
            <person name="Lee S.D."/>
        </authorList>
    </citation>
    <scope>NUCLEOTIDE SEQUENCE</scope>
    <source>
        <strain evidence="1">D3-21</strain>
    </source>
</reference>
<dbReference type="Proteomes" id="UP001152755">
    <property type="component" value="Unassembled WGS sequence"/>
</dbReference>
<dbReference type="EMBL" id="JANRHA010000001">
    <property type="protein sequence ID" value="MDG3013583.1"/>
    <property type="molecule type" value="Genomic_DNA"/>
</dbReference>
<keyword evidence="2" id="KW-1185">Reference proteome</keyword>
<accession>A0A9X4RCH7</accession>
<evidence type="ECO:0000313" key="2">
    <source>
        <dbReference type="Proteomes" id="UP001152755"/>
    </source>
</evidence>
<dbReference type="RefSeq" id="WP_332519163.1">
    <property type="nucleotide sequence ID" value="NZ_JANRHA010000001.1"/>
</dbReference>
<protein>
    <submittedName>
        <fullName evidence="1">Uncharacterized protein</fullName>
    </submittedName>
</protein>
<gene>
    <name evidence="1" type="ORF">NVS88_03305</name>
</gene>
<dbReference type="AlphaFoldDB" id="A0A9X4RCH7"/>
<name>A0A9X4RCH7_9ACTN</name>
<organism evidence="1 2">
    <name type="scientific">Speluncibacter jeojiensis</name>
    <dbReference type="NCBI Taxonomy" id="2710754"/>
    <lineage>
        <taxon>Bacteria</taxon>
        <taxon>Bacillati</taxon>
        <taxon>Actinomycetota</taxon>
        <taxon>Actinomycetes</taxon>
        <taxon>Mycobacteriales</taxon>
        <taxon>Speluncibacteraceae</taxon>
        <taxon>Speluncibacter</taxon>
    </lineage>
</organism>
<sequence>MNDPAEAWDCPDFADMLDHLPKPLGAGAWIVTTYSGYKHAADDGREAIYFEWSRDGLNHMIYLVAEGVR</sequence>
<comment type="caution">
    <text evidence="1">The sequence shown here is derived from an EMBL/GenBank/DDBJ whole genome shotgun (WGS) entry which is preliminary data.</text>
</comment>
<evidence type="ECO:0000313" key="1">
    <source>
        <dbReference type="EMBL" id="MDG3013583.1"/>
    </source>
</evidence>